<comment type="caution">
    <text evidence="4">The sequence shown here is derived from an EMBL/GenBank/DDBJ whole genome shotgun (WGS) entry which is preliminary data.</text>
</comment>
<accession>A0A0Q9ZFU9</accession>
<dbReference type="AlphaFoldDB" id="A0A0Q9ZFU9"/>
<dbReference type="EMBL" id="LKTP01000034">
    <property type="protein sequence ID" value="KRG27860.1"/>
    <property type="molecule type" value="Genomic_DNA"/>
</dbReference>
<dbReference type="Proteomes" id="UP000051643">
    <property type="component" value="Unassembled WGS sequence"/>
</dbReference>
<evidence type="ECO:0000313" key="5">
    <source>
        <dbReference type="Proteomes" id="UP000051643"/>
    </source>
</evidence>
<keyword evidence="1 2" id="KW-0732">Signal</keyword>
<gene>
    <name evidence="4" type="ORF">APR42_08920</name>
</gene>
<feature type="domain" description="DUF4174" evidence="3">
    <location>
        <begin position="23"/>
        <end position="136"/>
    </location>
</feature>
<name>A0A0Q9ZFU9_9FLAO</name>
<proteinExistence type="predicted"/>
<dbReference type="STRING" id="270918.APR42_08920"/>
<dbReference type="InterPro" id="IPR025232">
    <property type="entry name" value="DUF4174"/>
</dbReference>
<evidence type="ECO:0000256" key="1">
    <source>
        <dbReference type="ARBA" id="ARBA00022729"/>
    </source>
</evidence>
<dbReference type="RefSeq" id="WP_083482219.1">
    <property type="nucleotide sequence ID" value="NZ_CANMUJ010000001.1"/>
</dbReference>
<reference evidence="4" key="1">
    <citation type="submission" date="2015-10" db="EMBL/GenBank/DDBJ databases">
        <title>Draft genome sequence of Salegentibacter mishustinae KCTC 12263.</title>
        <authorList>
            <person name="Lin W."/>
            <person name="Zheng Q."/>
        </authorList>
    </citation>
    <scope>NUCLEOTIDE SEQUENCE [LARGE SCALE GENOMIC DNA]</scope>
    <source>
        <strain evidence="4">KCTC 12263</strain>
    </source>
</reference>
<keyword evidence="5" id="KW-1185">Reference proteome</keyword>
<dbReference type="Pfam" id="PF13778">
    <property type="entry name" value="DUF4174"/>
    <property type="match status" value="1"/>
</dbReference>
<sequence length="141" mass="16797">MLKSISFLLLIFFFTMNVNAQDLSKHQWKDRLILIITEEKTEKFQQQITELQKHQQGLKERKLVVYKILPEKYSTGFQEENWKSSTELYGKYKVKNSDFRVMLIGLDGGEKLEQTEVLSIEKLFNTIDSMPMRQAEMRKNR</sequence>
<organism evidence="4 5">
    <name type="scientific">Salegentibacter mishustinae</name>
    <dbReference type="NCBI Taxonomy" id="270918"/>
    <lineage>
        <taxon>Bacteria</taxon>
        <taxon>Pseudomonadati</taxon>
        <taxon>Bacteroidota</taxon>
        <taxon>Flavobacteriia</taxon>
        <taxon>Flavobacteriales</taxon>
        <taxon>Flavobacteriaceae</taxon>
        <taxon>Salegentibacter</taxon>
    </lineage>
</organism>
<evidence type="ECO:0000313" key="4">
    <source>
        <dbReference type="EMBL" id="KRG27860.1"/>
    </source>
</evidence>
<evidence type="ECO:0000259" key="3">
    <source>
        <dbReference type="Pfam" id="PF13778"/>
    </source>
</evidence>
<feature type="signal peptide" evidence="2">
    <location>
        <begin position="1"/>
        <end position="20"/>
    </location>
</feature>
<protein>
    <recommendedName>
        <fullName evidence="3">DUF4174 domain-containing protein</fullName>
    </recommendedName>
</protein>
<feature type="chain" id="PRO_5006389437" description="DUF4174 domain-containing protein" evidence="2">
    <location>
        <begin position="21"/>
        <end position="141"/>
    </location>
</feature>
<dbReference type="OrthoDB" id="7362103at2"/>
<evidence type="ECO:0000256" key="2">
    <source>
        <dbReference type="SAM" id="SignalP"/>
    </source>
</evidence>